<dbReference type="EMBL" id="RJUR01000011">
    <property type="protein sequence ID" value="ROQ53664.1"/>
    <property type="molecule type" value="Genomic_DNA"/>
</dbReference>
<sequence length="127" mass="14039">MAKIKIAQNPTFSAVVQIPRIGAEPVPVEFQFRYLDRVALAEMFDQWNRARDAWAAKAQEEGVSWKDATAAEIDLQVVQLKDIVVGWDLEDEFGDEAIAELVRTCTGAPKAVTDAFQSAYAPARLGN</sequence>
<name>A0A9X8EKJ2_PSEPU</name>
<dbReference type="Pfam" id="PF08748">
    <property type="entry name" value="Phage_TAC_4"/>
    <property type="match status" value="1"/>
</dbReference>
<organism evidence="1 2">
    <name type="scientific">Pseudomonas putida</name>
    <name type="common">Arthrobacter siderocapsulatus</name>
    <dbReference type="NCBI Taxonomy" id="303"/>
    <lineage>
        <taxon>Bacteria</taxon>
        <taxon>Pseudomonadati</taxon>
        <taxon>Pseudomonadota</taxon>
        <taxon>Gammaproteobacteria</taxon>
        <taxon>Pseudomonadales</taxon>
        <taxon>Pseudomonadaceae</taxon>
        <taxon>Pseudomonas</taxon>
    </lineage>
</organism>
<evidence type="ECO:0000313" key="1">
    <source>
        <dbReference type="EMBL" id="ROQ53664.1"/>
    </source>
</evidence>
<dbReference type="RefSeq" id="WP_123752636.1">
    <property type="nucleotide sequence ID" value="NZ_RJUR01000011.1"/>
</dbReference>
<protein>
    <submittedName>
        <fullName evidence="1">Tail assembly chaperone</fullName>
    </submittedName>
</protein>
<reference evidence="1 2" key="1">
    <citation type="submission" date="2018-11" db="EMBL/GenBank/DDBJ databases">
        <title>Genomic analyses of the natural microbiome of Caenorhabditis elegans.</title>
        <authorList>
            <person name="Samuel B."/>
        </authorList>
    </citation>
    <scope>NUCLEOTIDE SEQUENCE [LARGE SCALE GENOMIC DNA]</scope>
    <source>
        <strain evidence="1 2">BIGb0473</strain>
    </source>
</reference>
<accession>A0A9X8EKJ2</accession>
<comment type="caution">
    <text evidence="1">The sequence shown here is derived from an EMBL/GenBank/DDBJ whole genome shotgun (WGS) entry which is preliminary data.</text>
</comment>
<dbReference type="Proteomes" id="UP000269115">
    <property type="component" value="Unassembled WGS sequence"/>
</dbReference>
<evidence type="ECO:0000313" key="2">
    <source>
        <dbReference type="Proteomes" id="UP000269115"/>
    </source>
</evidence>
<gene>
    <name evidence="1" type="ORF">EDF85_1428</name>
</gene>
<dbReference type="AlphaFoldDB" id="A0A9X8EKJ2"/>
<proteinExistence type="predicted"/>
<dbReference type="InterPro" id="IPR014859">
    <property type="entry name" value="Phage_TAC_4"/>
</dbReference>